<name>A0A8J2PPQ7_9BILA</name>
<dbReference type="AlphaFoldDB" id="A0A8J2PPQ7"/>
<evidence type="ECO:0000256" key="2">
    <source>
        <dbReference type="SAM" id="MobiDB-lite"/>
    </source>
</evidence>
<gene>
    <name evidence="4" type="ORF">CJOHNSTONI_LOCUS632</name>
</gene>
<feature type="compositionally biased region" description="Basic residues" evidence="2">
    <location>
        <begin position="10"/>
        <end position="19"/>
    </location>
</feature>
<dbReference type="Gene3D" id="2.60.40.10">
    <property type="entry name" value="Immunoglobulins"/>
    <property type="match status" value="1"/>
</dbReference>
<evidence type="ECO:0000313" key="5">
    <source>
        <dbReference type="Proteomes" id="UP000746747"/>
    </source>
</evidence>
<feature type="region of interest" description="Disordered" evidence="2">
    <location>
        <begin position="1"/>
        <end position="74"/>
    </location>
</feature>
<dbReference type="InterPro" id="IPR051774">
    <property type="entry name" value="Sperm-specific_class_P"/>
</dbReference>
<dbReference type="InterPro" id="IPR013783">
    <property type="entry name" value="Ig-like_fold"/>
</dbReference>
<evidence type="ECO:0000259" key="3">
    <source>
        <dbReference type="PROSITE" id="PS50202"/>
    </source>
</evidence>
<dbReference type="Proteomes" id="UP000746747">
    <property type="component" value="Unassembled WGS sequence"/>
</dbReference>
<feature type="compositionally biased region" description="Low complexity" evidence="2">
    <location>
        <begin position="20"/>
        <end position="33"/>
    </location>
</feature>
<dbReference type="Pfam" id="PF00635">
    <property type="entry name" value="Motile_Sperm"/>
    <property type="match status" value="1"/>
</dbReference>
<protein>
    <recommendedName>
        <fullName evidence="1">Major sperm protein</fullName>
    </recommendedName>
</protein>
<feature type="domain" description="MSP" evidence="3">
    <location>
        <begin position="97"/>
        <end position="207"/>
    </location>
</feature>
<dbReference type="PANTHER" id="PTHR22947:SF12">
    <property type="entry name" value="MAJOR SPERM PROTEIN"/>
    <property type="match status" value="1"/>
</dbReference>
<dbReference type="InterPro" id="IPR000535">
    <property type="entry name" value="MSP_dom"/>
</dbReference>
<keyword evidence="1" id="KW-0206">Cytoskeleton</keyword>
<dbReference type="PANTHER" id="PTHR22947">
    <property type="entry name" value="MAJOR SPERM PROTEIN"/>
    <property type="match status" value="1"/>
</dbReference>
<keyword evidence="1" id="KW-0963">Cytoplasm</keyword>
<evidence type="ECO:0000313" key="4">
    <source>
        <dbReference type="EMBL" id="CAG9530108.1"/>
    </source>
</evidence>
<keyword evidence="5" id="KW-1185">Reference proteome</keyword>
<dbReference type="SUPFAM" id="SSF49354">
    <property type="entry name" value="PapD-like"/>
    <property type="match status" value="1"/>
</dbReference>
<evidence type="ECO:0000256" key="1">
    <source>
        <dbReference type="RuleBase" id="RU003425"/>
    </source>
</evidence>
<comment type="function">
    <text evidence="1">Central component in molecular interactions underlying sperm crawling. Forms an extensive filament system that extends from sperm villipoda, along the leading edge of the pseudopod.</text>
</comment>
<dbReference type="InterPro" id="IPR008962">
    <property type="entry name" value="PapD-like_sf"/>
</dbReference>
<sequence>MTSSSSQVKKTGKKSRTKTKTSSTQSMRTAQKLSKLKLKGEKSKKLSRDSESSLSTKSIEKASPTPSRSSRWQRFHKIQLSTTNAITYNIDEKAKEGMKIEPKLLNWNILGGLQKVYLTNHSDERKAIKIKCSDNYLYRVGRVFTFVEPGEMIDIDIVRQNGGAKPDKMLFLWTKAEKSDEDASKLFNKFSTYPMLVLPLTVNIPTE</sequence>
<dbReference type="PROSITE" id="PS50202">
    <property type="entry name" value="MSP"/>
    <property type="match status" value="1"/>
</dbReference>
<feature type="compositionally biased region" description="Basic and acidic residues" evidence="2">
    <location>
        <begin position="38"/>
        <end position="51"/>
    </location>
</feature>
<accession>A0A8J2PPQ7</accession>
<comment type="caution">
    <text evidence="4">The sequence shown here is derived from an EMBL/GenBank/DDBJ whole genome shotgun (WGS) entry which is preliminary data.</text>
</comment>
<organism evidence="4 5">
    <name type="scientific">Cercopithifilaria johnstoni</name>
    <dbReference type="NCBI Taxonomy" id="2874296"/>
    <lineage>
        <taxon>Eukaryota</taxon>
        <taxon>Metazoa</taxon>
        <taxon>Ecdysozoa</taxon>
        <taxon>Nematoda</taxon>
        <taxon>Chromadorea</taxon>
        <taxon>Rhabditida</taxon>
        <taxon>Spirurina</taxon>
        <taxon>Spiruromorpha</taxon>
        <taxon>Filarioidea</taxon>
        <taxon>Onchocercidae</taxon>
        <taxon>Cercopithifilaria</taxon>
    </lineage>
</organism>
<reference evidence="4" key="1">
    <citation type="submission" date="2021-09" db="EMBL/GenBank/DDBJ databases">
        <authorList>
            <consortium name="Pathogen Informatics"/>
        </authorList>
    </citation>
    <scope>NUCLEOTIDE SEQUENCE</scope>
</reference>
<proteinExistence type="predicted"/>
<dbReference type="EMBL" id="CAKAEH010000167">
    <property type="protein sequence ID" value="CAG9530108.1"/>
    <property type="molecule type" value="Genomic_DNA"/>
</dbReference>
<dbReference type="OrthoDB" id="5866971at2759"/>